<dbReference type="PANTHER" id="PTHR38926">
    <property type="entry name" value="F-BOX DOMAIN CONTAINING PROTEIN, EXPRESSED"/>
    <property type="match status" value="1"/>
</dbReference>
<dbReference type="Proteomes" id="UP001210211">
    <property type="component" value="Unassembled WGS sequence"/>
</dbReference>
<dbReference type="Pfam" id="PF00646">
    <property type="entry name" value="F-box"/>
    <property type="match status" value="1"/>
</dbReference>
<evidence type="ECO:0000259" key="1">
    <source>
        <dbReference type="Pfam" id="PF00646"/>
    </source>
</evidence>
<gene>
    <name evidence="2" type="ORF">LUZ61_016021</name>
</gene>
<dbReference type="SUPFAM" id="SSF81383">
    <property type="entry name" value="F-box domain"/>
    <property type="match status" value="1"/>
</dbReference>
<dbReference type="AlphaFoldDB" id="A0AAD5Z4Q6"/>
<sequence>MAEALPNPDLPNKKFKGEVESTLPVPERDWAELHPDALMVIFRKVGMHEVLLRTSKVCGAWRKAARDDPLFWPRIDMGMDYDHCPIFSEFNRIQATVSYDQALANMTKAAVNWGGNRVEHLRIRHCCDYDLLQYIAQRARNLKSLSIIQCHMFCERMAKALGTLKQLEELEIAWFAPSAMFMMEFIGMECPELKCLKLKFPVPKHGEEWLCVRLGIPKKMIQLEYLQLTSICILNEELMKILERCPNLETLDLCGCKSYDFRGSDIEVKHDDIRARCSRIDKVLLPDDISYSDSYYWDTYDDVYADFYGYSDDDI</sequence>
<dbReference type="Gene3D" id="1.20.1280.50">
    <property type="match status" value="1"/>
</dbReference>
<proteinExistence type="predicted"/>
<dbReference type="InterPro" id="IPR032675">
    <property type="entry name" value="LRR_dom_sf"/>
</dbReference>
<dbReference type="EMBL" id="JAMRDG010000002">
    <property type="protein sequence ID" value="KAJ3686857.1"/>
    <property type="molecule type" value="Genomic_DNA"/>
</dbReference>
<protein>
    <recommendedName>
        <fullName evidence="1">F-box domain-containing protein</fullName>
    </recommendedName>
</protein>
<organism evidence="2 3">
    <name type="scientific">Rhynchospora tenuis</name>
    <dbReference type="NCBI Taxonomy" id="198213"/>
    <lineage>
        <taxon>Eukaryota</taxon>
        <taxon>Viridiplantae</taxon>
        <taxon>Streptophyta</taxon>
        <taxon>Embryophyta</taxon>
        <taxon>Tracheophyta</taxon>
        <taxon>Spermatophyta</taxon>
        <taxon>Magnoliopsida</taxon>
        <taxon>Liliopsida</taxon>
        <taxon>Poales</taxon>
        <taxon>Cyperaceae</taxon>
        <taxon>Cyperoideae</taxon>
        <taxon>Rhynchosporeae</taxon>
        <taxon>Rhynchospora</taxon>
    </lineage>
</organism>
<name>A0AAD5Z4Q6_9POAL</name>
<feature type="domain" description="F-box" evidence="1">
    <location>
        <begin position="30"/>
        <end position="71"/>
    </location>
</feature>
<dbReference type="Gene3D" id="3.80.10.10">
    <property type="entry name" value="Ribonuclease Inhibitor"/>
    <property type="match status" value="1"/>
</dbReference>
<comment type="caution">
    <text evidence="2">The sequence shown here is derived from an EMBL/GenBank/DDBJ whole genome shotgun (WGS) entry which is preliminary data.</text>
</comment>
<dbReference type="SUPFAM" id="SSF52047">
    <property type="entry name" value="RNI-like"/>
    <property type="match status" value="1"/>
</dbReference>
<dbReference type="InterPro" id="IPR001810">
    <property type="entry name" value="F-box_dom"/>
</dbReference>
<accession>A0AAD5Z4Q6</accession>
<keyword evidence="3" id="KW-1185">Reference proteome</keyword>
<dbReference type="PANTHER" id="PTHR38926:SF2">
    <property type="entry name" value="F-BOX_LRR-REPEAT PROTEIN 21-RELATED"/>
    <property type="match status" value="1"/>
</dbReference>
<evidence type="ECO:0000313" key="2">
    <source>
        <dbReference type="EMBL" id="KAJ3686857.1"/>
    </source>
</evidence>
<reference evidence="2 3" key="1">
    <citation type="journal article" date="2022" name="Cell">
        <title>Repeat-based holocentromeres influence genome architecture and karyotype evolution.</title>
        <authorList>
            <person name="Hofstatter P.G."/>
            <person name="Thangavel G."/>
            <person name="Lux T."/>
            <person name="Neumann P."/>
            <person name="Vondrak T."/>
            <person name="Novak P."/>
            <person name="Zhang M."/>
            <person name="Costa L."/>
            <person name="Castellani M."/>
            <person name="Scott A."/>
            <person name="Toegelov H."/>
            <person name="Fuchs J."/>
            <person name="Mata-Sucre Y."/>
            <person name="Dias Y."/>
            <person name="Vanzela A.L.L."/>
            <person name="Huettel B."/>
            <person name="Almeida C.C.S."/>
            <person name="Simkova H."/>
            <person name="Souza G."/>
            <person name="Pedrosa-Harand A."/>
            <person name="Macas J."/>
            <person name="Mayer K.F.X."/>
            <person name="Houben A."/>
            <person name="Marques A."/>
        </authorList>
    </citation>
    <scope>NUCLEOTIDE SEQUENCE [LARGE SCALE GENOMIC DNA]</scope>
    <source>
        <strain evidence="2">RhyTen1mFocal</strain>
    </source>
</reference>
<evidence type="ECO:0000313" key="3">
    <source>
        <dbReference type="Proteomes" id="UP001210211"/>
    </source>
</evidence>
<dbReference type="InterPro" id="IPR036047">
    <property type="entry name" value="F-box-like_dom_sf"/>
</dbReference>